<dbReference type="Proteomes" id="UP000280960">
    <property type="component" value="Chromosome"/>
</dbReference>
<reference evidence="1 2" key="1">
    <citation type="submission" date="2018-10" db="EMBL/GenBank/DDBJ databases">
        <authorList>
            <person name="Zhang X."/>
        </authorList>
    </citation>
    <scope>NUCLEOTIDE SEQUENCE [LARGE SCALE GENOMIC DNA]</scope>
    <source>
        <strain evidence="1 2">SK-G1</strain>
    </source>
</reference>
<sequence>MVKPERTHERDVSLSERHRLYGIDCPAVDIDLLLIEYDQAAPVALIEYKNEHAYSGHTSWTTWHALETLANNAMLPLFQVIYSSDFSRWEVRPVNYIAQYRIPQPVEMDEPDFVRFLYSLRGREVPPEVLENLQKAKGGCQ</sequence>
<name>A0A3G2R6Z5_9FIRM</name>
<dbReference type="RefSeq" id="WP_122014883.1">
    <property type="nucleotide sequence ID" value="NZ_CP033169.1"/>
</dbReference>
<protein>
    <submittedName>
        <fullName evidence="1">Uncharacterized protein</fullName>
    </submittedName>
</protein>
<dbReference type="AlphaFoldDB" id="A0A3G2R6Z5"/>
<dbReference type="KEGG" id="bacg:D2962_09775"/>
<keyword evidence="2" id="KW-1185">Reference proteome</keyword>
<gene>
    <name evidence="1" type="ORF">D2962_09775</name>
</gene>
<accession>A0A3G2R6Z5</accession>
<dbReference type="EMBL" id="CP033169">
    <property type="protein sequence ID" value="AYO30868.1"/>
    <property type="molecule type" value="Genomic_DNA"/>
</dbReference>
<organism evidence="1 2">
    <name type="scientific">Biomaibacter acetigenes</name>
    <dbReference type="NCBI Taxonomy" id="2316383"/>
    <lineage>
        <taxon>Bacteria</taxon>
        <taxon>Bacillati</taxon>
        <taxon>Bacillota</taxon>
        <taxon>Clostridia</taxon>
        <taxon>Thermosediminibacterales</taxon>
        <taxon>Tepidanaerobacteraceae</taxon>
        <taxon>Biomaibacter</taxon>
    </lineage>
</organism>
<proteinExistence type="predicted"/>
<evidence type="ECO:0000313" key="1">
    <source>
        <dbReference type="EMBL" id="AYO30868.1"/>
    </source>
</evidence>
<evidence type="ECO:0000313" key="2">
    <source>
        <dbReference type="Proteomes" id="UP000280960"/>
    </source>
</evidence>